<dbReference type="SUPFAM" id="SSF54495">
    <property type="entry name" value="UBC-like"/>
    <property type="match status" value="1"/>
</dbReference>
<dbReference type="Proteomes" id="UP001221142">
    <property type="component" value="Unassembled WGS sequence"/>
</dbReference>
<comment type="caution">
    <text evidence="2">The sequence shown here is derived from an EMBL/GenBank/DDBJ whole genome shotgun (WGS) entry which is preliminary data.</text>
</comment>
<accession>A0AAD7FT14</accession>
<evidence type="ECO:0000313" key="3">
    <source>
        <dbReference type="Proteomes" id="UP001221142"/>
    </source>
</evidence>
<evidence type="ECO:0000259" key="1">
    <source>
        <dbReference type="PROSITE" id="PS50127"/>
    </source>
</evidence>
<name>A0AAD7FT14_9AGAR</name>
<dbReference type="Pfam" id="PF00179">
    <property type="entry name" value="UQ_con"/>
    <property type="match status" value="1"/>
</dbReference>
<proteinExistence type="predicted"/>
<gene>
    <name evidence="2" type="ORF">FB45DRAFT_1024683</name>
</gene>
<dbReference type="AlphaFoldDB" id="A0AAD7FT14"/>
<dbReference type="InterPro" id="IPR000608">
    <property type="entry name" value="UBC"/>
</dbReference>
<dbReference type="EMBL" id="JARKIF010000006">
    <property type="protein sequence ID" value="KAJ7636569.1"/>
    <property type="molecule type" value="Genomic_DNA"/>
</dbReference>
<dbReference type="Gene3D" id="3.10.110.10">
    <property type="entry name" value="Ubiquitin Conjugating Enzyme"/>
    <property type="match status" value="1"/>
</dbReference>
<dbReference type="SMART" id="SM00212">
    <property type="entry name" value="UBCc"/>
    <property type="match status" value="1"/>
</dbReference>
<evidence type="ECO:0000313" key="2">
    <source>
        <dbReference type="EMBL" id="KAJ7636569.1"/>
    </source>
</evidence>
<organism evidence="2 3">
    <name type="scientific">Roridomyces roridus</name>
    <dbReference type="NCBI Taxonomy" id="1738132"/>
    <lineage>
        <taxon>Eukaryota</taxon>
        <taxon>Fungi</taxon>
        <taxon>Dikarya</taxon>
        <taxon>Basidiomycota</taxon>
        <taxon>Agaricomycotina</taxon>
        <taxon>Agaricomycetes</taxon>
        <taxon>Agaricomycetidae</taxon>
        <taxon>Agaricales</taxon>
        <taxon>Marasmiineae</taxon>
        <taxon>Mycenaceae</taxon>
        <taxon>Roridomyces</taxon>
    </lineage>
</organism>
<dbReference type="InterPro" id="IPR016135">
    <property type="entry name" value="UBQ-conjugating_enzyme/RWD"/>
</dbReference>
<feature type="domain" description="UBC core" evidence="1">
    <location>
        <begin position="93"/>
        <end position="231"/>
    </location>
</feature>
<sequence length="231" mass="25821">MPETQIPNTSLGDALSIFDLETMLCSAERPPRENEAKAELLSSRVPLSFYANKHSYPIDPITVDRFPPRALHPRFKQRVKAAEKVTGRVGGNDRVKKIMREIKEMVVTPHKNIDLYVVDGDMSFLKAVIEAPNGIDCPYSGGTFLVTCNLPAGYPRDAPEVRFVTTIMHPNVSKQGKVYGILLTPDLENPLEVQTSLKYYEDDGSYAMAVAEATKRHASKNRAQWKEELDG</sequence>
<reference evidence="2" key="1">
    <citation type="submission" date="2023-03" db="EMBL/GenBank/DDBJ databases">
        <title>Massive genome expansion in bonnet fungi (Mycena s.s.) driven by repeated elements and novel gene families across ecological guilds.</title>
        <authorList>
            <consortium name="Lawrence Berkeley National Laboratory"/>
            <person name="Harder C.B."/>
            <person name="Miyauchi S."/>
            <person name="Viragh M."/>
            <person name="Kuo A."/>
            <person name="Thoen E."/>
            <person name="Andreopoulos B."/>
            <person name="Lu D."/>
            <person name="Skrede I."/>
            <person name="Drula E."/>
            <person name="Henrissat B."/>
            <person name="Morin E."/>
            <person name="Kohler A."/>
            <person name="Barry K."/>
            <person name="LaButti K."/>
            <person name="Morin E."/>
            <person name="Salamov A."/>
            <person name="Lipzen A."/>
            <person name="Mereny Z."/>
            <person name="Hegedus B."/>
            <person name="Baldrian P."/>
            <person name="Stursova M."/>
            <person name="Weitz H."/>
            <person name="Taylor A."/>
            <person name="Grigoriev I.V."/>
            <person name="Nagy L.G."/>
            <person name="Martin F."/>
            <person name="Kauserud H."/>
        </authorList>
    </citation>
    <scope>NUCLEOTIDE SEQUENCE</scope>
    <source>
        <strain evidence="2">9284</strain>
    </source>
</reference>
<dbReference type="PANTHER" id="PTHR24068">
    <property type="entry name" value="UBIQUITIN-CONJUGATING ENZYME E2"/>
    <property type="match status" value="1"/>
</dbReference>
<protein>
    <submittedName>
        <fullName evidence="2">Ubiquitin-conjugating enzyme/RWD-like protein</fullName>
    </submittedName>
</protein>
<keyword evidence="3" id="KW-1185">Reference proteome</keyword>
<dbReference type="PROSITE" id="PS50127">
    <property type="entry name" value="UBC_2"/>
    <property type="match status" value="1"/>
</dbReference>